<dbReference type="Ensembl" id="ENSRROT00000037438.1">
    <property type="protein sequence ID" value="ENSRROP00000013315.1"/>
    <property type="gene ID" value="ENSRROG00000030906.1"/>
</dbReference>
<evidence type="ECO:0000313" key="1">
    <source>
        <dbReference type="Ensembl" id="ENSRROP00000013315.1"/>
    </source>
</evidence>
<dbReference type="AlphaFoldDB" id="A0A2K6P9W3"/>
<accession>A0A2K6P9W3</accession>
<dbReference type="PRINTS" id="PR01352">
    <property type="entry name" value="GHRHRECEPTOR"/>
</dbReference>
<proteinExistence type="predicted"/>
<sequence>MVHGTPSPLLGRGKELWLESLACLPGAVKRDCTMTGWSEPFPPYPVACPVPLELLAEEGCLCSSLARGWAANWPSRTLRESERPPHYTGWAYMGCGVDSQAWTAGCSPGWEEEREGLLG</sequence>
<reference evidence="1" key="1">
    <citation type="submission" date="2025-08" db="UniProtKB">
        <authorList>
            <consortium name="Ensembl"/>
        </authorList>
    </citation>
    <scope>IDENTIFICATION</scope>
</reference>
<gene>
    <name evidence="1" type="primary">GHRHR</name>
</gene>
<dbReference type="GO" id="GO:0016020">
    <property type="term" value="C:membrane"/>
    <property type="evidence" value="ECO:0007669"/>
    <property type="project" value="InterPro"/>
</dbReference>
<dbReference type="InterPro" id="IPR003288">
    <property type="entry name" value="GPCR_2_GHRH_rcpt"/>
</dbReference>
<dbReference type="GeneTree" id="ENSGT00940000159858"/>
<protein>
    <submittedName>
        <fullName evidence="1">Growth hormone releasing hormone receptor</fullName>
    </submittedName>
</protein>
<reference evidence="1" key="2">
    <citation type="submission" date="2025-09" db="UniProtKB">
        <authorList>
            <consortium name="Ensembl"/>
        </authorList>
    </citation>
    <scope>IDENTIFICATION</scope>
</reference>
<organism evidence="1 2">
    <name type="scientific">Rhinopithecus roxellana</name>
    <name type="common">Golden snub-nosed monkey</name>
    <name type="synonym">Pygathrix roxellana</name>
    <dbReference type="NCBI Taxonomy" id="61622"/>
    <lineage>
        <taxon>Eukaryota</taxon>
        <taxon>Metazoa</taxon>
        <taxon>Chordata</taxon>
        <taxon>Craniata</taxon>
        <taxon>Vertebrata</taxon>
        <taxon>Euteleostomi</taxon>
        <taxon>Mammalia</taxon>
        <taxon>Eutheria</taxon>
        <taxon>Euarchontoglires</taxon>
        <taxon>Primates</taxon>
        <taxon>Haplorrhini</taxon>
        <taxon>Catarrhini</taxon>
        <taxon>Cercopithecidae</taxon>
        <taxon>Colobinae</taxon>
        <taxon>Rhinopithecus</taxon>
    </lineage>
</organism>
<evidence type="ECO:0000313" key="2">
    <source>
        <dbReference type="Proteomes" id="UP000233200"/>
    </source>
</evidence>
<dbReference type="GO" id="GO:0004930">
    <property type="term" value="F:G protein-coupled receptor activity"/>
    <property type="evidence" value="ECO:0007669"/>
    <property type="project" value="InterPro"/>
</dbReference>
<dbReference type="Proteomes" id="UP000233200">
    <property type="component" value="Unplaced"/>
</dbReference>
<keyword evidence="2" id="KW-1185">Reference proteome</keyword>
<name>A0A2K6P9W3_RHIRO</name>